<keyword evidence="2" id="KW-1185">Reference proteome</keyword>
<dbReference type="Proteomes" id="UP000623467">
    <property type="component" value="Unassembled WGS sequence"/>
</dbReference>
<proteinExistence type="predicted"/>
<gene>
    <name evidence="1" type="ORF">MSAN_00597000</name>
</gene>
<dbReference type="OrthoDB" id="3139566at2759"/>
<evidence type="ECO:0000313" key="2">
    <source>
        <dbReference type="Proteomes" id="UP000623467"/>
    </source>
</evidence>
<reference evidence="1" key="1">
    <citation type="submission" date="2020-05" db="EMBL/GenBank/DDBJ databases">
        <title>Mycena genomes resolve the evolution of fungal bioluminescence.</title>
        <authorList>
            <person name="Tsai I.J."/>
        </authorList>
    </citation>
    <scope>NUCLEOTIDE SEQUENCE</scope>
    <source>
        <strain evidence="1">160909Yilan</strain>
    </source>
</reference>
<sequence length="367" mass="41639">MLIQMATDRKRLTDIPAQILDLERSLLALRSEQKAVQERLDSYKYPVLTLPNEMVSEIFVNCMPPYPLCPPLTGISSPTSLTHICRKWRAVALATPRLWRAIPFTARFTPLPDDYEYHPGDDWATRSGSLPLSITMNANANDFLPAMYPAVFYRRARWEYLKIMALPSSFPIIDGPLPALRHLEIHPKAAPPGGIFKFDDLPQLRTVVLREFIGEKAILPWNQLTSLTIDAAMNQCASILRQTTNLVHCDVRLVCFGFDEVDDRSGSHIQLPFLESLAFKACPDGLGRQFLDTLTLPALYSLETEERCLWSDPVGRLTRFIARSRCSLQVLNIRGARMIPDDDYIFCFPHYSQNRLQPATFSAVASR</sequence>
<dbReference type="AlphaFoldDB" id="A0A8H6ZCP6"/>
<accession>A0A8H6ZCP6</accession>
<comment type="caution">
    <text evidence="1">The sequence shown here is derived from an EMBL/GenBank/DDBJ whole genome shotgun (WGS) entry which is preliminary data.</text>
</comment>
<evidence type="ECO:0000313" key="1">
    <source>
        <dbReference type="EMBL" id="KAF7373851.1"/>
    </source>
</evidence>
<protein>
    <submittedName>
        <fullName evidence="1">F-box domain-containing protein</fullName>
    </submittedName>
</protein>
<organism evidence="1 2">
    <name type="scientific">Mycena sanguinolenta</name>
    <dbReference type="NCBI Taxonomy" id="230812"/>
    <lineage>
        <taxon>Eukaryota</taxon>
        <taxon>Fungi</taxon>
        <taxon>Dikarya</taxon>
        <taxon>Basidiomycota</taxon>
        <taxon>Agaricomycotina</taxon>
        <taxon>Agaricomycetes</taxon>
        <taxon>Agaricomycetidae</taxon>
        <taxon>Agaricales</taxon>
        <taxon>Marasmiineae</taxon>
        <taxon>Mycenaceae</taxon>
        <taxon>Mycena</taxon>
    </lineage>
</organism>
<name>A0A8H6ZCP6_9AGAR</name>
<dbReference type="EMBL" id="JACAZH010000003">
    <property type="protein sequence ID" value="KAF7373851.1"/>
    <property type="molecule type" value="Genomic_DNA"/>
</dbReference>